<dbReference type="AlphaFoldDB" id="A0A1P8KLK2"/>
<keyword evidence="3" id="KW-1185">Reference proteome</keyword>
<reference evidence="2 3" key="1">
    <citation type="submission" date="2017-01" db="EMBL/GenBank/DDBJ databases">
        <title>Genome sequencing of Arcobacter sp. LPB0137.</title>
        <authorList>
            <person name="Lee G.-W."/>
            <person name="Yi H."/>
        </authorList>
    </citation>
    <scope>NUCLEOTIDE SEQUENCE [LARGE SCALE GENOMIC DNA]</scope>
    <source>
        <strain evidence="2 3">LPB0137</strain>
    </source>
</reference>
<dbReference type="SUPFAM" id="SSF103247">
    <property type="entry name" value="TT1751-like"/>
    <property type="match status" value="1"/>
</dbReference>
<dbReference type="Pfam" id="PF03625">
    <property type="entry name" value="DUF302"/>
    <property type="match status" value="1"/>
</dbReference>
<protein>
    <recommendedName>
        <fullName evidence="1">DUF302 domain-containing protein</fullName>
    </recommendedName>
</protein>
<dbReference type="PANTHER" id="PTHR38342">
    <property type="entry name" value="SLR5037 PROTEIN"/>
    <property type="match status" value="1"/>
</dbReference>
<evidence type="ECO:0000313" key="2">
    <source>
        <dbReference type="EMBL" id="APW65406.1"/>
    </source>
</evidence>
<dbReference type="CDD" id="cd14797">
    <property type="entry name" value="DUF302"/>
    <property type="match status" value="1"/>
</dbReference>
<gene>
    <name evidence="2" type="ORF">LPB137_05865</name>
</gene>
<dbReference type="InterPro" id="IPR016796">
    <property type="entry name" value="UCP021774"/>
</dbReference>
<evidence type="ECO:0000259" key="1">
    <source>
        <dbReference type="Pfam" id="PF03625"/>
    </source>
</evidence>
<evidence type="ECO:0000313" key="3">
    <source>
        <dbReference type="Proteomes" id="UP000186074"/>
    </source>
</evidence>
<accession>A0A1P8KLK2</accession>
<name>A0A1P8KLK2_9BACT</name>
<dbReference type="EMBL" id="CP019070">
    <property type="protein sequence ID" value="APW65406.1"/>
    <property type="molecule type" value="Genomic_DNA"/>
</dbReference>
<dbReference type="Proteomes" id="UP000186074">
    <property type="component" value="Chromosome"/>
</dbReference>
<feature type="domain" description="DUF302" evidence="1">
    <location>
        <begin position="33"/>
        <end position="93"/>
    </location>
</feature>
<dbReference type="KEGG" id="alp:LPB137_05865"/>
<dbReference type="OrthoDB" id="9791067at2"/>
<sequence length="125" mass="14094">MHYIEQSEKSVQEVVDTIQEIVSNYSFGVLHIHNVKNTLNSKGIDFENECQILDVCNPKVAKEFLSSDMSLSVIMPCKISVYKDEGITNIAMNSLTQLIDDINPDFIELAQSTQETLLKIIDEAK</sequence>
<proteinExistence type="predicted"/>
<dbReference type="STRING" id="1850254.LPB137_05865"/>
<dbReference type="InterPro" id="IPR035923">
    <property type="entry name" value="TT1751-like_sf"/>
</dbReference>
<organism evidence="2 3">
    <name type="scientific">Poseidonibacter parvus</name>
    <dbReference type="NCBI Taxonomy" id="1850254"/>
    <lineage>
        <taxon>Bacteria</taxon>
        <taxon>Pseudomonadati</taxon>
        <taxon>Campylobacterota</taxon>
        <taxon>Epsilonproteobacteria</taxon>
        <taxon>Campylobacterales</taxon>
        <taxon>Arcobacteraceae</taxon>
        <taxon>Poseidonibacter</taxon>
    </lineage>
</organism>
<dbReference type="InterPro" id="IPR005180">
    <property type="entry name" value="DUF302"/>
</dbReference>
<dbReference type="RefSeq" id="WP_076085671.1">
    <property type="nucleotide sequence ID" value="NZ_CP019070.1"/>
</dbReference>
<dbReference type="Gene3D" id="3.30.310.70">
    <property type="entry name" value="TT1751-like domain"/>
    <property type="match status" value="1"/>
</dbReference>
<dbReference type="PANTHER" id="PTHR38342:SF1">
    <property type="entry name" value="SLR5037 PROTEIN"/>
    <property type="match status" value="1"/>
</dbReference>
<dbReference type="PIRSF" id="PIRSF021774">
    <property type="entry name" value="UCP021774"/>
    <property type="match status" value="1"/>
</dbReference>